<feature type="compositionally biased region" description="Basic and acidic residues" evidence="1">
    <location>
        <begin position="674"/>
        <end position="685"/>
    </location>
</feature>
<dbReference type="HOGENOM" id="CLU_384123_0_0_1"/>
<feature type="compositionally biased region" description="Low complexity" evidence="1">
    <location>
        <begin position="578"/>
        <end position="589"/>
    </location>
</feature>
<feature type="compositionally biased region" description="Polar residues" evidence="1">
    <location>
        <begin position="695"/>
        <end position="706"/>
    </location>
</feature>
<dbReference type="OrthoDB" id="3200163at2759"/>
<dbReference type="GeneID" id="9536105"/>
<proteinExistence type="predicted"/>
<keyword evidence="3" id="KW-1185">Reference proteome</keyword>
<dbReference type="RefSeq" id="XP_003002282.1">
    <property type="nucleotide sequence ID" value="XM_003002236.1"/>
</dbReference>
<feature type="region of interest" description="Disordered" evidence="1">
    <location>
        <begin position="655"/>
        <end position="720"/>
    </location>
</feature>
<dbReference type="EMBL" id="DS985223">
    <property type="protein sequence ID" value="EEY21631.1"/>
    <property type="molecule type" value="Genomic_DNA"/>
</dbReference>
<feature type="compositionally biased region" description="Pro residues" evidence="1">
    <location>
        <begin position="561"/>
        <end position="577"/>
    </location>
</feature>
<evidence type="ECO:0000313" key="2">
    <source>
        <dbReference type="EMBL" id="EEY21631.1"/>
    </source>
</evidence>
<name>C9SS66_VERA1</name>
<accession>C9SS66</accession>
<evidence type="ECO:0000256" key="1">
    <source>
        <dbReference type="SAM" id="MobiDB-lite"/>
    </source>
</evidence>
<dbReference type="STRING" id="526221.C9SS66"/>
<dbReference type="KEGG" id="val:VDBG_07741"/>
<gene>
    <name evidence="2" type="ORF">VDBG_07741</name>
</gene>
<organism evidence="3">
    <name type="scientific">Verticillium alfalfae (strain VaMs.102 / ATCC MYA-4576 / FGSC 10136)</name>
    <name type="common">Verticillium wilt of alfalfa</name>
    <name type="synonym">Verticillium albo-atrum</name>
    <dbReference type="NCBI Taxonomy" id="526221"/>
    <lineage>
        <taxon>Eukaryota</taxon>
        <taxon>Fungi</taxon>
        <taxon>Dikarya</taxon>
        <taxon>Ascomycota</taxon>
        <taxon>Pezizomycotina</taxon>
        <taxon>Sordariomycetes</taxon>
        <taxon>Hypocreomycetidae</taxon>
        <taxon>Glomerellales</taxon>
        <taxon>Plectosphaerellaceae</taxon>
        <taxon>Verticillium</taxon>
    </lineage>
</organism>
<protein>
    <submittedName>
        <fullName evidence="2">Predicted protein</fullName>
    </submittedName>
</protein>
<reference evidence="3" key="1">
    <citation type="journal article" date="2011" name="PLoS Pathog.">
        <title>Comparative genomics yields insights into niche adaptation of plant vascular wilt pathogens.</title>
        <authorList>
            <person name="Klosterman S.J."/>
            <person name="Subbarao K.V."/>
            <person name="Kang S."/>
            <person name="Veronese P."/>
            <person name="Gold S.E."/>
            <person name="Thomma B.P.H.J."/>
            <person name="Chen Z."/>
            <person name="Henrissat B."/>
            <person name="Lee Y.-H."/>
            <person name="Park J."/>
            <person name="Garcia-Pedrajas M.D."/>
            <person name="Barbara D.J."/>
            <person name="Anchieta A."/>
            <person name="de Jonge R."/>
            <person name="Santhanam P."/>
            <person name="Maruthachalam K."/>
            <person name="Atallah Z."/>
            <person name="Amyotte S.G."/>
            <person name="Paz Z."/>
            <person name="Inderbitzin P."/>
            <person name="Hayes R.J."/>
            <person name="Heiman D.I."/>
            <person name="Young S."/>
            <person name="Zeng Q."/>
            <person name="Engels R."/>
            <person name="Galagan J."/>
            <person name="Cuomo C.A."/>
            <person name="Dobinson K.F."/>
            <person name="Ma L.-J."/>
        </authorList>
    </citation>
    <scope>NUCLEOTIDE SEQUENCE [LARGE SCALE GENOMIC DNA]</scope>
    <source>
        <strain evidence="3">VaMs.102 / ATCC MYA-4576 / FGSC 10136</strain>
    </source>
</reference>
<sequence>MAEIVGLVASSFALAEVVGKIGGGVLKLKRMWDEVKDVPESIQDLFKRLDLILPMVARIARDIETGATVFDDMEAVESCILSCQQVISDEATMMNDLIVQIDATKRMKRARDMVRVALKRDVLERHEKKLEGMIQILMLAHSEYSRACTKAIPTVIVQHLSASGYVAKQRPGDMNEVEEKSVYNLMSPLDPFPCLFNLGSHGTERGFRLQPPWWLTHQAWELRVLSGWQWHFRAYNFVPDDSPVISSVLNGDMNTLLQLFEEGRASPFDVCVRGSLMQEALRTGRLSIVQILVQLGVCISHHELYSAVYGLIVMGYPSHSPSTIDKARRMQIFQEFVDFITTQGFWELQFKTLSFMMLESIAMNNGKAFLEVLLPKVSPNHYNKPFRHRLRSLRHVPCDMKEETFAFLLWPDDGCRQLIIQNSSGTVYRLRDGSYHHWASVPTVRLMTLTLQSWLEDLDESGINLTSYGREELEIIKSTTSDREYQYGPLCLRRLEPDDCMPRVPKATIVDSNSHPPLPHRQPRTRFQRIPPTTTSSPAPQARRPSYLDHNIPPGQSTPPSQAPSPPRAVPEPPRPPAQAQSAQTPPSAFALARAAHADGHASLRAPLACSPAGGTARARAQASGENKKCAWRRGACGPEDDVCGGDGGGGGGGDLSEHVGGLFLPWPCTETPDSERRAGREYRKPPPRADSAESRYTSSGGTPESSVPDVTRALTRSGS</sequence>
<feature type="region of interest" description="Disordered" evidence="1">
    <location>
        <begin position="503"/>
        <end position="589"/>
    </location>
</feature>
<dbReference type="AlphaFoldDB" id="C9SS66"/>
<dbReference type="Proteomes" id="UP000008698">
    <property type="component" value="Unassembled WGS sequence"/>
</dbReference>
<evidence type="ECO:0000313" key="3">
    <source>
        <dbReference type="Proteomes" id="UP000008698"/>
    </source>
</evidence>
<dbReference type="eggNOG" id="ENOG502SQZW">
    <property type="taxonomic scope" value="Eukaryota"/>
</dbReference>